<gene>
    <name evidence="1" type="ORF">K3G42_005247</name>
</gene>
<name>A0ACB8FU49_9SAUR</name>
<reference evidence="1" key="1">
    <citation type="submission" date="2021-08" db="EMBL/GenBank/DDBJ databases">
        <title>The first chromosome-level gecko genome reveals the dynamic sex chromosomes of Neotropical dwarf geckos (Sphaerodactylidae: Sphaerodactylus).</title>
        <authorList>
            <person name="Pinto B.J."/>
            <person name="Keating S.E."/>
            <person name="Gamble T."/>
        </authorList>
    </citation>
    <scope>NUCLEOTIDE SEQUENCE</scope>
    <source>
        <strain evidence="1">TG3544</strain>
    </source>
</reference>
<dbReference type="Proteomes" id="UP000827872">
    <property type="component" value="Linkage Group LG11"/>
</dbReference>
<evidence type="ECO:0000313" key="1">
    <source>
        <dbReference type="EMBL" id="KAH8010474.1"/>
    </source>
</evidence>
<proteinExistence type="predicted"/>
<dbReference type="EMBL" id="CM037624">
    <property type="protein sequence ID" value="KAH8010474.1"/>
    <property type="molecule type" value="Genomic_DNA"/>
</dbReference>
<protein>
    <submittedName>
        <fullName evidence="1">Uncharacterized protein</fullName>
    </submittedName>
</protein>
<comment type="caution">
    <text evidence="1">The sequence shown here is derived from an EMBL/GenBank/DDBJ whole genome shotgun (WGS) entry which is preliminary data.</text>
</comment>
<sequence length="280" mass="31024">MPRFALPWAPVPEVHRCIAATAVSVSMCCTVAMHSSASQVHMAVRWLHRSCAAIGPAGSIPSCTPEALDRVWNGEGSLFHVVHHGMEMKSFATGSGCWAFWLPVWRRDWKCFFSCPIACSVIVHILWHGQMQAALILQGIPCLRGEEIQKDWVASITGEKQQHGRHLRASWTASPPPLNPTKEPSLALWPPRQQLVEAGGREYLGVMDATGKFGNEINEYPTVVPECLDVDSVVPTEAPVHLQEAIRVTGVQHQHHQGIQPWWQSLPVWRPTQLPPLGTS</sequence>
<keyword evidence="2" id="KW-1185">Reference proteome</keyword>
<evidence type="ECO:0000313" key="2">
    <source>
        <dbReference type="Proteomes" id="UP000827872"/>
    </source>
</evidence>
<organism evidence="1 2">
    <name type="scientific">Sphaerodactylus townsendi</name>
    <dbReference type="NCBI Taxonomy" id="933632"/>
    <lineage>
        <taxon>Eukaryota</taxon>
        <taxon>Metazoa</taxon>
        <taxon>Chordata</taxon>
        <taxon>Craniata</taxon>
        <taxon>Vertebrata</taxon>
        <taxon>Euteleostomi</taxon>
        <taxon>Lepidosauria</taxon>
        <taxon>Squamata</taxon>
        <taxon>Bifurcata</taxon>
        <taxon>Gekkota</taxon>
        <taxon>Sphaerodactylidae</taxon>
        <taxon>Sphaerodactylus</taxon>
    </lineage>
</organism>
<accession>A0ACB8FU49</accession>